<dbReference type="SUPFAM" id="SSF55174">
    <property type="entry name" value="Alpha-L RNA-binding motif"/>
    <property type="match status" value="1"/>
</dbReference>
<dbReference type="Gene3D" id="3.10.290.10">
    <property type="entry name" value="RNA-binding S4 domain"/>
    <property type="match status" value="1"/>
</dbReference>
<dbReference type="EMBL" id="QNBD01000323">
    <property type="protein sequence ID" value="RKX67747.1"/>
    <property type="molecule type" value="Genomic_DNA"/>
</dbReference>
<organism evidence="3 4">
    <name type="scientific">candidate division TA06 bacterium</name>
    <dbReference type="NCBI Taxonomy" id="2250710"/>
    <lineage>
        <taxon>Bacteria</taxon>
        <taxon>Bacteria division TA06</taxon>
    </lineage>
</organism>
<evidence type="ECO:0000313" key="4">
    <source>
        <dbReference type="Proteomes" id="UP000271125"/>
    </source>
</evidence>
<comment type="caution">
    <text evidence="3">The sequence shown here is derived from an EMBL/GenBank/DDBJ whole genome shotgun (WGS) entry which is preliminary data.</text>
</comment>
<dbReference type="AlphaFoldDB" id="A0A660SAN8"/>
<proteinExistence type="predicted"/>
<feature type="non-terminal residue" evidence="3">
    <location>
        <position position="99"/>
    </location>
</feature>
<reference evidence="3 4" key="1">
    <citation type="submission" date="2018-06" db="EMBL/GenBank/DDBJ databases">
        <title>Extensive metabolic versatility and redundancy in microbially diverse, dynamic hydrothermal sediments.</title>
        <authorList>
            <person name="Dombrowski N."/>
            <person name="Teske A."/>
            <person name="Baker B.J."/>
        </authorList>
    </citation>
    <scope>NUCLEOTIDE SEQUENCE [LARGE SCALE GENOMIC DNA]</scope>
    <source>
        <strain evidence="3">B10_G13</strain>
    </source>
</reference>
<dbReference type="Proteomes" id="UP000271125">
    <property type="component" value="Unassembled WGS sequence"/>
</dbReference>
<dbReference type="InterPro" id="IPR036986">
    <property type="entry name" value="S4_RNA-bd_sf"/>
</dbReference>
<dbReference type="InterPro" id="IPR002942">
    <property type="entry name" value="S4_RNA-bd"/>
</dbReference>
<evidence type="ECO:0000256" key="1">
    <source>
        <dbReference type="PROSITE-ProRule" id="PRU00182"/>
    </source>
</evidence>
<keyword evidence="1" id="KW-0694">RNA-binding</keyword>
<dbReference type="Pfam" id="PF01479">
    <property type="entry name" value="S4"/>
    <property type="match status" value="1"/>
</dbReference>
<feature type="domain" description="RNA-binding S4" evidence="2">
    <location>
        <begin position="18"/>
        <end position="80"/>
    </location>
</feature>
<dbReference type="CDD" id="cd00165">
    <property type="entry name" value="S4"/>
    <property type="match status" value="1"/>
</dbReference>
<protein>
    <submittedName>
        <fullName evidence="3">RluA family pseudouridine synthase</fullName>
    </submittedName>
</protein>
<name>A0A660SAN8_UNCT6</name>
<dbReference type="PROSITE" id="PS50889">
    <property type="entry name" value="S4"/>
    <property type="match status" value="1"/>
</dbReference>
<dbReference type="GO" id="GO:0003723">
    <property type="term" value="F:RNA binding"/>
    <property type="evidence" value="ECO:0007669"/>
    <property type="project" value="UniProtKB-KW"/>
</dbReference>
<sequence>MVGNNIYLKKVNKIRKVSRLDKYISSLDINLSRTKIKELILNGSVTVNDSPVKPHYQLKKGDEIRIEYEKKKPFKILGENISINILYEDEDIILVNKSA</sequence>
<gene>
    <name evidence="3" type="ORF">DRP43_06275</name>
</gene>
<evidence type="ECO:0000259" key="2">
    <source>
        <dbReference type="SMART" id="SM00363"/>
    </source>
</evidence>
<dbReference type="SMART" id="SM00363">
    <property type="entry name" value="S4"/>
    <property type="match status" value="1"/>
</dbReference>
<evidence type="ECO:0000313" key="3">
    <source>
        <dbReference type="EMBL" id="RKX67747.1"/>
    </source>
</evidence>
<accession>A0A660SAN8</accession>